<evidence type="ECO:0000256" key="3">
    <source>
        <dbReference type="SAM" id="MobiDB-lite"/>
    </source>
</evidence>
<dbReference type="PANTHER" id="PTHR10693">
    <property type="entry name" value="RAS GTPASE-ACTIVATING PROTEIN-BINDING PROTEIN"/>
    <property type="match status" value="1"/>
</dbReference>
<feature type="region of interest" description="Disordered" evidence="3">
    <location>
        <begin position="181"/>
        <end position="202"/>
    </location>
</feature>
<dbReference type="InterPro" id="IPR012677">
    <property type="entry name" value="Nucleotide-bd_a/b_plait_sf"/>
</dbReference>
<feature type="domain" description="RRM" evidence="4">
    <location>
        <begin position="223"/>
        <end position="299"/>
    </location>
</feature>
<dbReference type="InterPro" id="IPR018222">
    <property type="entry name" value="Nuclear_transport_factor_2_euk"/>
</dbReference>
<gene>
    <name evidence="7" type="primary">LOC111309673</name>
</gene>
<dbReference type="CDD" id="cd00780">
    <property type="entry name" value="NTF2"/>
    <property type="match status" value="1"/>
</dbReference>
<dbReference type="PROSITE" id="PS50102">
    <property type="entry name" value="RRM"/>
    <property type="match status" value="1"/>
</dbReference>
<dbReference type="SUPFAM" id="SSF54427">
    <property type="entry name" value="NTF2-like"/>
    <property type="match status" value="1"/>
</dbReference>
<dbReference type="GO" id="GO:0005829">
    <property type="term" value="C:cytosol"/>
    <property type="evidence" value="ECO:0007669"/>
    <property type="project" value="TreeGrafter"/>
</dbReference>
<protein>
    <submittedName>
        <fullName evidence="7">Ras GTPase-activating protein-binding protein 2-like</fullName>
    </submittedName>
</protein>
<dbReference type="InterPro" id="IPR000504">
    <property type="entry name" value="RRM_dom"/>
</dbReference>
<keyword evidence="6" id="KW-1185">Reference proteome</keyword>
<dbReference type="PANTHER" id="PTHR10693:SF45">
    <property type="entry name" value="NUCLEAR TRANSPORT FACTOR 2 (NTF2) FAMILY PROTEIN WITH RNA BINDING (RRM-RBD-RNP MOTIFS) DOMAIN-CONTAINING PROTEIN"/>
    <property type="match status" value="1"/>
</dbReference>
<feature type="region of interest" description="Disordered" evidence="3">
    <location>
        <begin position="298"/>
        <end position="338"/>
    </location>
</feature>
<dbReference type="InterPro" id="IPR032710">
    <property type="entry name" value="NTF2-like_dom_sf"/>
</dbReference>
<dbReference type="Pfam" id="PF00076">
    <property type="entry name" value="RRM_1"/>
    <property type="match status" value="1"/>
</dbReference>
<dbReference type="Gene3D" id="3.30.70.330">
    <property type="match status" value="1"/>
</dbReference>
<dbReference type="Proteomes" id="UP000515121">
    <property type="component" value="Unplaced"/>
</dbReference>
<evidence type="ECO:0000313" key="7">
    <source>
        <dbReference type="RefSeq" id="XP_022764406.1"/>
    </source>
</evidence>
<dbReference type="InterPro" id="IPR002075">
    <property type="entry name" value="NTF2_dom"/>
</dbReference>
<evidence type="ECO:0000256" key="2">
    <source>
        <dbReference type="PROSITE-ProRule" id="PRU00176"/>
    </source>
</evidence>
<sequence length="338" mass="37912">MAAAKACPLPSYTPQEVAAVFVDRYYFLLRDFPGELHKFYLDSSMVSRLGPDGVMISFTTMEEIRKHVLSSLDCKEYEILSSDAQFTANEGVFVVVIGCFTTKNDEIRKFNQSFVLTPMERVNGYFVSNDILRFLDKQESKVVHTESIPTAVSTSTSDDEPTNAVPKKSFLSVVPAQNENNAPFKAPPMRKSINTAPQESNFDRKSGLEEKKNTRIVDNVEGTSIFVGNLATDSKPEELYEAFKSFGPIKRNGVQIRTDKEHRWYAFIQFESSCSAQIAIQASFIRIADRRLIIKEKKSNDSGNPKFSRDSMNGNGNCNGQDNFRSGSNFTRHNGPAN</sequence>
<accession>A0A6P6AHY5</accession>
<dbReference type="GeneID" id="111309673"/>
<reference evidence="7" key="1">
    <citation type="submission" date="2025-08" db="UniProtKB">
        <authorList>
            <consortium name="RefSeq"/>
        </authorList>
    </citation>
    <scope>IDENTIFICATION</scope>
    <source>
        <tissue evidence="7">Fruit stalk</tissue>
    </source>
</reference>
<dbReference type="SUPFAM" id="SSF54928">
    <property type="entry name" value="RNA-binding domain, RBD"/>
    <property type="match status" value="1"/>
</dbReference>
<dbReference type="Gene3D" id="3.10.450.50">
    <property type="match status" value="1"/>
</dbReference>
<dbReference type="GO" id="GO:1990904">
    <property type="term" value="C:ribonucleoprotein complex"/>
    <property type="evidence" value="ECO:0007669"/>
    <property type="project" value="TreeGrafter"/>
</dbReference>
<evidence type="ECO:0000256" key="1">
    <source>
        <dbReference type="ARBA" id="ARBA00022884"/>
    </source>
</evidence>
<dbReference type="RefSeq" id="XP_022764406.1">
    <property type="nucleotide sequence ID" value="XM_022908671.1"/>
</dbReference>
<dbReference type="InterPro" id="IPR039539">
    <property type="entry name" value="Ras_GTPase_bind_prot"/>
</dbReference>
<dbReference type="InterPro" id="IPR035979">
    <property type="entry name" value="RBD_domain_sf"/>
</dbReference>
<dbReference type="Pfam" id="PF02136">
    <property type="entry name" value="NTF2"/>
    <property type="match status" value="1"/>
</dbReference>
<dbReference type="SMART" id="SM00360">
    <property type="entry name" value="RRM"/>
    <property type="match status" value="1"/>
</dbReference>
<evidence type="ECO:0000313" key="6">
    <source>
        <dbReference type="Proteomes" id="UP000515121"/>
    </source>
</evidence>
<name>A0A6P6AHY5_DURZI</name>
<dbReference type="AlphaFoldDB" id="A0A6P6AHY5"/>
<evidence type="ECO:0000259" key="5">
    <source>
        <dbReference type="PROSITE" id="PS50177"/>
    </source>
</evidence>
<proteinExistence type="predicted"/>
<evidence type="ECO:0000259" key="4">
    <source>
        <dbReference type="PROSITE" id="PS50102"/>
    </source>
</evidence>
<organism evidence="6 7">
    <name type="scientific">Durio zibethinus</name>
    <name type="common">Durian</name>
    <dbReference type="NCBI Taxonomy" id="66656"/>
    <lineage>
        <taxon>Eukaryota</taxon>
        <taxon>Viridiplantae</taxon>
        <taxon>Streptophyta</taxon>
        <taxon>Embryophyta</taxon>
        <taxon>Tracheophyta</taxon>
        <taxon>Spermatophyta</taxon>
        <taxon>Magnoliopsida</taxon>
        <taxon>eudicotyledons</taxon>
        <taxon>Gunneridae</taxon>
        <taxon>Pentapetalae</taxon>
        <taxon>rosids</taxon>
        <taxon>malvids</taxon>
        <taxon>Malvales</taxon>
        <taxon>Malvaceae</taxon>
        <taxon>Helicteroideae</taxon>
        <taxon>Durio</taxon>
    </lineage>
</organism>
<dbReference type="OrthoDB" id="1001241at2759"/>
<feature type="domain" description="NTF2" evidence="5">
    <location>
        <begin position="17"/>
        <end position="134"/>
    </location>
</feature>
<keyword evidence="1 2" id="KW-0694">RNA-binding</keyword>
<dbReference type="PROSITE" id="PS50177">
    <property type="entry name" value="NTF2_DOMAIN"/>
    <property type="match status" value="1"/>
</dbReference>
<dbReference type="GO" id="GO:0003729">
    <property type="term" value="F:mRNA binding"/>
    <property type="evidence" value="ECO:0007669"/>
    <property type="project" value="TreeGrafter"/>
</dbReference>
<dbReference type="CDD" id="cd00590">
    <property type="entry name" value="RRM_SF"/>
    <property type="match status" value="1"/>
</dbReference>
<feature type="compositionally biased region" description="Polar residues" evidence="3">
    <location>
        <begin position="301"/>
        <end position="338"/>
    </location>
</feature>
<dbReference type="KEGG" id="dzi:111309673"/>